<proteinExistence type="predicted"/>
<keyword evidence="2" id="KW-0732">Signal</keyword>
<dbReference type="GeneID" id="95987042"/>
<feature type="signal peptide" evidence="2">
    <location>
        <begin position="1"/>
        <end position="17"/>
    </location>
</feature>
<name>A0ABR3Q351_9TREE</name>
<gene>
    <name evidence="3" type="ORF">Q8F55_005999</name>
</gene>
<keyword evidence="4" id="KW-1185">Reference proteome</keyword>
<feature type="compositionally biased region" description="Low complexity" evidence="1">
    <location>
        <begin position="38"/>
        <end position="67"/>
    </location>
</feature>
<sequence>MRTQLLVISAFAAVAAAQSSSLLPYCEDASGSVAPTGSASVHPSSSGSAALATTSKPSSSVTASATPTSAGEVVAAPHFIILTGAVLGGAWLAL</sequence>
<comment type="caution">
    <text evidence="3">The sequence shown here is derived from an EMBL/GenBank/DDBJ whole genome shotgun (WGS) entry which is preliminary data.</text>
</comment>
<evidence type="ECO:0000256" key="2">
    <source>
        <dbReference type="SAM" id="SignalP"/>
    </source>
</evidence>
<protein>
    <submittedName>
        <fullName evidence="3">Uncharacterized protein</fullName>
    </submittedName>
</protein>
<evidence type="ECO:0000256" key="1">
    <source>
        <dbReference type="SAM" id="MobiDB-lite"/>
    </source>
</evidence>
<feature type="chain" id="PRO_5045520855" evidence="2">
    <location>
        <begin position="18"/>
        <end position="94"/>
    </location>
</feature>
<feature type="region of interest" description="Disordered" evidence="1">
    <location>
        <begin position="29"/>
        <end position="67"/>
    </location>
</feature>
<evidence type="ECO:0000313" key="4">
    <source>
        <dbReference type="Proteomes" id="UP001565368"/>
    </source>
</evidence>
<reference evidence="3 4" key="1">
    <citation type="submission" date="2023-08" db="EMBL/GenBank/DDBJ databases">
        <title>Annotated Genome Sequence of Vanrija albida AlHP1.</title>
        <authorList>
            <person name="Herzog R."/>
        </authorList>
    </citation>
    <scope>NUCLEOTIDE SEQUENCE [LARGE SCALE GENOMIC DNA]</scope>
    <source>
        <strain evidence="3 4">AlHP1</strain>
    </source>
</reference>
<organism evidence="3 4">
    <name type="scientific">Vanrija albida</name>
    <dbReference type="NCBI Taxonomy" id="181172"/>
    <lineage>
        <taxon>Eukaryota</taxon>
        <taxon>Fungi</taxon>
        <taxon>Dikarya</taxon>
        <taxon>Basidiomycota</taxon>
        <taxon>Agaricomycotina</taxon>
        <taxon>Tremellomycetes</taxon>
        <taxon>Trichosporonales</taxon>
        <taxon>Trichosporonaceae</taxon>
        <taxon>Vanrija</taxon>
    </lineage>
</organism>
<dbReference type="RefSeq" id="XP_069209113.1">
    <property type="nucleotide sequence ID" value="XM_069354471.1"/>
</dbReference>
<accession>A0ABR3Q351</accession>
<dbReference type="Proteomes" id="UP001565368">
    <property type="component" value="Unassembled WGS sequence"/>
</dbReference>
<dbReference type="EMBL" id="JBBXJM010000004">
    <property type="protein sequence ID" value="KAL1409169.1"/>
    <property type="molecule type" value="Genomic_DNA"/>
</dbReference>
<evidence type="ECO:0000313" key="3">
    <source>
        <dbReference type="EMBL" id="KAL1409169.1"/>
    </source>
</evidence>